<evidence type="ECO:0000313" key="1">
    <source>
        <dbReference type="EMBL" id="CAB4161142.1"/>
    </source>
</evidence>
<dbReference type="EMBL" id="LR798336">
    <property type="protein sequence ID" value="CAB5224898.1"/>
    <property type="molecule type" value="Genomic_DNA"/>
</dbReference>
<accession>A0A6J5NQS7</accession>
<dbReference type="EMBL" id="LR796712">
    <property type="protein sequence ID" value="CAB4161142.1"/>
    <property type="molecule type" value="Genomic_DNA"/>
</dbReference>
<sequence length="267" mass="29176">MSEDLQVIDVTTESTQVLSLLTKAELDIQITTAKAFPRKISNCLKEAVDMAVMSKEISESCIYSLPQKDSSGKDSYIVGPSVRLAEIAANCWGNLHSGARIVQNDGKTITGEAIAWDLEKNNKVTIQSSKSIVGKRGVYPVHMQNTTGKAAASIAYRNAIFKIIPKSIIDTIFKEAKKVATGSDKPIAQRINEAIIYFTKLGISETRLLELLNKESRELIDDEDLLMLLGIKNAVVDGAITIDSILKTNQGDSNSKAKALYERLKGE</sequence>
<organism evidence="1">
    <name type="scientific">uncultured Caudovirales phage</name>
    <dbReference type="NCBI Taxonomy" id="2100421"/>
    <lineage>
        <taxon>Viruses</taxon>
        <taxon>Duplodnaviria</taxon>
        <taxon>Heunggongvirae</taxon>
        <taxon>Uroviricota</taxon>
        <taxon>Caudoviricetes</taxon>
        <taxon>Peduoviridae</taxon>
        <taxon>Maltschvirus</taxon>
        <taxon>Maltschvirus maltsch</taxon>
    </lineage>
</organism>
<protein>
    <submittedName>
        <fullName evidence="1">Uncharacterized protein</fullName>
    </submittedName>
</protein>
<proteinExistence type="predicted"/>
<gene>
    <name evidence="1" type="ORF">UFOVP733_30</name>
    <name evidence="2" type="ORF">UFOVP743_29</name>
</gene>
<name>A0A6J5NQS7_9CAUD</name>
<reference evidence="1" key="1">
    <citation type="submission" date="2020-04" db="EMBL/GenBank/DDBJ databases">
        <authorList>
            <person name="Chiriac C."/>
            <person name="Salcher M."/>
            <person name="Ghai R."/>
            <person name="Kavagutti S V."/>
        </authorList>
    </citation>
    <scope>NUCLEOTIDE SEQUENCE</scope>
</reference>
<evidence type="ECO:0000313" key="2">
    <source>
        <dbReference type="EMBL" id="CAB5224898.1"/>
    </source>
</evidence>